<evidence type="ECO:0000313" key="22">
    <source>
        <dbReference type="Proteomes" id="UP000008141"/>
    </source>
</evidence>
<evidence type="ECO:0000256" key="2">
    <source>
        <dbReference type="ARBA" id="ARBA00004477"/>
    </source>
</evidence>
<evidence type="ECO:0000313" key="21">
    <source>
        <dbReference type="EMBL" id="EFN51751.1"/>
    </source>
</evidence>
<sequence length="374" mass="40531">MMPRAWLSILGVVCLVPSACVVGTAIADERTRYCILTSAAVSVVGFALTLRLIPLTKAYTLKAGLFGLDINKKGSREGEKKVPESLGLASGVVFLKGLVDYNAALATICFMLFLGFADDVLDIPWRVKLILPCLASLPLLIAYSGGTGVVVPKLMRGGPLELPAYLELGVLYKAYMVMLVIFCTNSINILAGVNGLEAGQTFVIACAVLFHNLLTLSGPVGAVPLLRDGHLFSAYLMMPLAATTLALLAFNWYPAQVFVGDTFTYFAGMALAVAGILGHFSETLLMFFIPQIINFVYSLPQLFKIVPCPRHRLPRFDPATGLLHATPNMNVVNLVLRLLGPCTELWLCIRILLWQMACCLTAFAARHALAGWYK</sequence>
<dbReference type="OrthoDB" id="10262326at2759"/>
<keyword evidence="13 19" id="KW-1133">Transmembrane helix</keyword>
<dbReference type="UniPathway" id="UPA00378"/>
<protein>
    <recommendedName>
        <fullName evidence="6">UDP-N-acetylglucosamine--dolichyl-phosphate N-acetylglucosaminephosphotransferase</fullName>
        <ecNumber evidence="5">2.7.8.15</ecNumber>
    </recommendedName>
    <alternativeName>
        <fullName evidence="15">GlcNAc-1-P transferase</fullName>
    </alternativeName>
    <alternativeName>
        <fullName evidence="16">N-acetylglucosamine-1-phosphate transferase</fullName>
    </alternativeName>
</protein>
<evidence type="ECO:0000256" key="10">
    <source>
        <dbReference type="ARBA" id="ARBA00022723"/>
    </source>
</evidence>
<dbReference type="InterPro" id="IPR033895">
    <property type="entry name" value="GPT"/>
</dbReference>
<dbReference type="GO" id="GO:0006488">
    <property type="term" value="P:dolichol-linked oligosaccharide biosynthetic process"/>
    <property type="evidence" value="ECO:0007669"/>
    <property type="project" value="InterPro"/>
</dbReference>
<evidence type="ECO:0000256" key="16">
    <source>
        <dbReference type="ARBA" id="ARBA00033238"/>
    </source>
</evidence>
<dbReference type="EC" id="2.7.8.15" evidence="5"/>
<evidence type="ECO:0000256" key="17">
    <source>
        <dbReference type="ARBA" id="ARBA00044717"/>
    </source>
</evidence>
<keyword evidence="22" id="KW-1185">Reference proteome</keyword>
<dbReference type="RefSeq" id="XP_005843853.1">
    <property type="nucleotide sequence ID" value="XM_005843791.1"/>
</dbReference>
<comment type="subcellular location">
    <subcellularLocation>
        <location evidence="2">Endoplasmic reticulum membrane</location>
        <topology evidence="2">Multi-pass membrane protein</topology>
    </subcellularLocation>
</comment>
<dbReference type="KEGG" id="cvr:CHLNCDRAFT_49159"/>
<dbReference type="OMA" id="LPHFNAR"/>
<evidence type="ECO:0000256" key="11">
    <source>
        <dbReference type="ARBA" id="ARBA00022824"/>
    </source>
</evidence>
<feature type="transmembrane region" description="Helical" evidence="19">
    <location>
        <begin position="33"/>
        <end position="53"/>
    </location>
</feature>
<feature type="transmembrane region" description="Helical" evidence="19">
    <location>
        <begin position="129"/>
        <end position="151"/>
    </location>
</feature>
<evidence type="ECO:0000256" key="19">
    <source>
        <dbReference type="SAM" id="Phobius"/>
    </source>
</evidence>
<dbReference type="InParanoid" id="E1ZQN9"/>
<evidence type="ECO:0000256" key="1">
    <source>
        <dbReference type="ARBA" id="ARBA00001946"/>
    </source>
</evidence>
<evidence type="ECO:0000256" key="13">
    <source>
        <dbReference type="ARBA" id="ARBA00022989"/>
    </source>
</evidence>
<feature type="transmembrane region" description="Helical" evidence="19">
    <location>
        <begin position="233"/>
        <end position="253"/>
    </location>
</feature>
<feature type="transmembrane region" description="Helical" evidence="19">
    <location>
        <begin position="202"/>
        <end position="226"/>
    </location>
</feature>
<dbReference type="Proteomes" id="UP000008141">
    <property type="component" value="Unassembled WGS sequence"/>
</dbReference>
<evidence type="ECO:0000256" key="3">
    <source>
        <dbReference type="ARBA" id="ARBA00004922"/>
    </source>
</evidence>
<evidence type="ECO:0000256" key="8">
    <source>
        <dbReference type="ARBA" id="ARBA00022679"/>
    </source>
</evidence>
<name>E1ZQN9_CHLVA</name>
<dbReference type="GeneID" id="17351191"/>
<comment type="cofactor">
    <cofactor evidence="1">
        <name>Mg(2+)</name>
        <dbReference type="ChEBI" id="CHEBI:18420"/>
    </cofactor>
</comment>
<keyword evidence="11" id="KW-0256">Endoplasmic reticulum</keyword>
<keyword evidence="9 19" id="KW-0812">Transmembrane</keyword>
<keyword evidence="12" id="KW-0460">Magnesium</keyword>
<dbReference type="EMBL" id="GL433860">
    <property type="protein sequence ID" value="EFN51751.1"/>
    <property type="molecule type" value="Genomic_DNA"/>
</dbReference>
<evidence type="ECO:0000256" key="4">
    <source>
        <dbReference type="ARBA" id="ARBA00009317"/>
    </source>
</evidence>
<dbReference type="GO" id="GO:0016757">
    <property type="term" value="F:glycosyltransferase activity"/>
    <property type="evidence" value="ECO:0007669"/>
    <property type="project" value="UniProtKB-KW"/>
</dbReference>
<dbReference type="eggNOG" id="KOG2788">
    <property type="taxonomic scope" value="Eukaryota"/>
</dbReference>
<feature type="signal peptide" evidence="20">
    <location>
        <begin position="1"/>
        <end position="21"/>
    </location>
</feature>
<gene>
    <name evidence="21" type="ORF">CHLNCDRAFT_49159</name>
</gene>
<feature type="chain" id="PRO_5003156562" description="UDP-N-acetylglucosamine--dolichyl-phosphate N-acetylglucosaminephosphotransferase" evidence="20">
    <location>
        <begin position="22"/>
        <end position="374"/>
    </location>
</feature>
<dbReference type="Pfam" id="PF00953">
    <property type="entry name" value="Glycos_transf_4"/>
    <property type="match status" value="1"/>
</dbReference>
<evidence type="ECO:0000256" key="5">
    <source>
        <dbReference type="ARBA" id="ARBA00013225"/>
    </source>
</evidence>
<feature type="transmembrane region" description="Helical" evidence="19">
    <location>
        <begin position="98"/>
        <end position="117"/>
    </location>
</feature>
<feature type="transmembrane region" description="Helical" evidence="19">
    <location>
        <begin position="265"/>
        <end position="289"/>
    </location>
</feature>
<comment type="function">
    <text evidence="17">UDP-N-acetylglucosamine--dolichyl-phosphate N-acetylglucosaminephosphotransferase that operates in the biosynthetic pathway of dolichol-linked oligosaccharides, the glycan precursors employed in protein asparagine (N)-glycosylation. The assembly of dolichol-linked oligosaccharides begins on the cytosolic side of the endoplasmic reticulum membrane and finishes in its lumen. The sequential addition of sugars to dolichol pyrophosphate produces dolichol-linked oligosaccharides containing fourteen sugars, including two GlcNAcs, nine mannoses and three glucoses. Once assembled, the oligosaccharide is transferred from the lipid to nascent proteins by oligosaccharyltransferases. Catalyzes the initial step of dolichol-linked oligosaccharide biosynthesis, transfering GlcNAc-1-P from cytosolic UDP-GlcNAc onto the carrier lipid dolichyl phosphate (P-dolichol), yielding GlcNAc-P-P-dolichol embedded in the cytoplasmic leaflet of the endoplasmic reticulum membrane.</text>
</comment>
<evidence type="ECO:0000256" key="6">
    <source>
        <dbReference type="ARBA" id="ARBA00017659"/>
    </source>
</evidence>
<reference evidence="21 22" key="1">
    <citation type="journal article" date="2010" name="Plant Cell">
        <title>The Chlorella variabilis NC64A genome reveals adaptation to photosymbiosis, coevolution with viruses, and cryptic sex.</title>
        <authorList>
            <person name="Blanc G."/>
            <person name="Duncan G."/>
            <person name="Agarkova I."/>
            <person name="Borodovsky M."/>
            <person name="Gurnon J."/>
            <person name="Kuo A."/>
            <person name="Lindquist E."/>
            <person name="Lucas S."/>
            <person name="Pangilinan J."/>
            <person name="Polle J."/>
            <person name="Salamov A."/>
            <person name="Terry A."/>
            <person name="Yamada T."/>
            <person name="Dunigan D.D."/>
            <person name="Grigoriev I.V."/>
            <person name="Claverie J.M."/>
            <person name="Van Etten J.L."/>
        </authorList>
    </citation>
    <scope>NUCLEOTIDE SEQUENCE [LARGE SCALE GENOMIC DNA]</scope>
    <source>
        <strain evidence="21 22">NC64A</strain>
    </source>
</reference>
<dbReference type="FunCoup" id="E1ZQN9">
    <property type="interactions" value="1841"/>
</dbReference>
<evidence type="ECO:0000256" key="7">
    <source>
        <dbReference type="ARBA" id="ARBA00022676"/>
    </source>
</evidence>
<proteinExistence type="inferred from homology"/>
<evidence type="ECO:0000256" key="18">
    <source>
        <dbReference type="ARBA" id="ARBA00045078"/>
    </source>
</evidence>
<comment type="catalytic activity">
    <reaction evidence="18">
        <text>a di-trans,poly-cis-dolichyl phosphate + UDP-N-acetyl-alpha-D-glucosamine = an N-acetyl-alpha-D-glucosaminyl-diphospho-di-trans,poly-cis-dolichol + UMP</text>
        <dbReference type="Rhea" id="RHEA:13289"/>
        <dbReference type="Rhea" id="RHEA-COMP:19498"/>
        <dbReference type="Rhea" id="RHEA-COMP:19507"/>
        <dbReference type="ChEBI" id="CHEBI:57683"/>
        <dbReference type="ChEBI" id="CHEBI:57705"/>
        <dbReference type="ChEBI" id="CHEBI:57865"/>
        <dbReference type="ChEBI" id="CHEBI:58427"/>
        <dbReference type="EC" id="2.7.8.15"/>
    </reaction>
    <physiologicalReaction direction="left-to-right" evidence="18">
        <dbReference type="Rhea" id="RHEA:13290"/>
    </physiologicalReaction>
</comment>
<dbReference type="STRING" id="554065.E1ZQN9"/>
<accession>E1ZQN9</accession>
<dbReference type="GO" id="GO:0046872">
    <property type="term" value="F:metal ion binding"/>
    <property type="evidence" value="ECO:0007669"/>
    <property type="project" value="UniProtKB-KW"/>
</dbReference>
<evidence type="ECO:0000256" key="14">
    <source>
        <dbReference type="ARBA" id="ARBA00023136"/>
    </source>
</evidence>
<keyword evidence="20" id="KW-0732">Signal</keyword>
<evidence type="ECO:0000256" key="20">
    <source>
        <dbReference type="SAM" id="SignalP"/>
    </source>
</evidence>
<feature type="transmembrane region" description="Helical" evidence="19">
    <location>
        <begin position="172"/>
        <end position="196"/>
    </location>
</feature>
<comment type="pathway">
    <text evidence="3">Protein modification; protein glycosylation.</text>
</comment>
<organism evidence="22">
    <name type="scientific">Chlorella variabilis</name>
    <name type="common">Green alga</name>
    <dbReference type="NCBI Taxonomy" id="554065"/>
    <lineage>
        <taxon>Eukaryota</taxon>
        <taxon>Viridiplantae</taxon>
        <taxon>Chlorophyta</taxon>
        <taxon>core chlorophytes</taxon>
        <taxon>Trebouxiophyceae</taxon>
        <taxon>Chlorellales</taxon>
        <taxon>Chlorellaceae</taxon>
        <taxon>Chlorella clade</taxon>
        <taxon>Chlorella</taxon>
    </lineage>
</organism>
<keyword evidence="7" id="KW-0328">Glycosyltransferase</keyword>
<dbReference type="GO" id="GO:0005789">
    <property type="term" value="C:endoplasmic reticulum membrane"/>
    <property type="evidence" value="ECO:0007669"/>
    <property type="project" value="UniProtKB-SubCell"/>
</dbReference>
<dbReference type="PANTHER" id="PTHR10571">
    <property type="entry name" value="UDP-N-ACETYLGLUCOSAMINE--DOLICHYL-PHOSPHATE N-ACETYLGLUCOSAMINEPHOSPHOTRANSFERASE"/>
    <property type="match status" value="1"/>
</dbReference>
<evidence type="ECO:0000256" key="12">
    <source>
        <dbReference type="ARBA" id="ARBA00022842"/>
    </source>
</evidence>
<keyword evidence="8" id="KW-0808">Transferase</keyword>
<keyword evidence="14 19" id="KW-0472">Membrane</keyword>
<evidence type="ECO:0000256" key="9">
    <source>
        <dbReference type="ARBA" id="ARBA00022692"/>
    </source>
</evidence>
<dbReference type="AlphaFoldDB" id="E1ZQN9"/>
<evidence type="ECO:0000256" key="15">
    <source>
        <dbReference type="ARBA" id="ARBA00029567"/>
    </source>
</evidence>
<dbReference type="InterPro" id="IPR000715">
    <property type="entry name" value="Glycosyl_transferase_4"/>
</dbReference>
<dbReference type="GO" id="GO:0003975">
    <property type="term" value="F:UDP-N-acetylglucosamine-dolichyl-phosphate N-acetylglucosaminephosphotransferase activity"/>
    <property type="evidence" value="ECO:0007669"/>
    <property type="project" value="UniProtKB-EC"/>
</dbReference>
<comment type="similarity">
    <text evidence="4">Belongs to the glycosyltransferase 4 family.</text>
</comment>
<dbReference type="CDD" id="cd06855">
    <property type="entry name" value="GT_GPT_euk"/>
    <property type="match status" value="1"/>
</dbReference>
<keyword evidence="10" id="KW-0479">Metal-binding</keyword>
<dbReference type="PANTHER" id="PTHR10571:SF0">
    <property type="entry name" value="UDP-N-ACETYLGLUCOSAMINE--DOLICHYL-PHOSPHATE N-ACETYLGLUCOSAMINEPHOSPHOTRANSFERASE"/>
    <property type="match status" value="1"/>
</dbReference>